<dbReference type="Gene3D" id="1.25.40.20">
    <property type="entry name" value="Ankyrin repeat-containing domain"/>
    <property type="match status" value="1"/>
</dbReference>
<proteinExistence type="predicted"/>
<organism evidence="1 2">
    <name type="scientific">Discina gigas</name>
    <dbReference type="NCBI Taxonomy" id="1032678"/>
    <lineage>
        <taxon>Eukaryota</taxon>
        <taxon>Fungi</taxon>
        <taxon>Dikarya</taxon>
        <taxon>Ascomycota</taxon>
        <taxon>Pezizomycotina</taxon>
        <taxon>Pezizomycetes</taxon>
        <taxon>Pezizales</taxon>
        <taxon>Discinaceae</taxon>
        <taxon>Discina</taxon>
    </lineage>
</organism>
<sequence length="77" mass="8675">MLSLTLRLKRGTDVMARTAIEFTPLHYSGFQSYKAISDVLSENGAGWTAKDKYGRPPRAEGDMEMHIQARSLAMKDR</sequence>
<reference evidence="1 2" key="1">
    <citation type="submission" date="2024-02" db="EMBL/GenBank/DDBJ databases">
        <title>Discinaceae phylogenomics.</title>
        <authorList>
            <person name="Dirks A.C."/>
            <person name="James T.Y."/>
        </authorList>
    </citation>
    <scope>NUCLEOTIDE SEQUENCE [LARGE SCALE GENOMIC DNA]</scope>
    <source>
        <strain evidence="1 2">ACD0624</strain>
    </source>
</reference>
<comment type="caution">
    <text evidence="1">The sequence shown here is derived from an EMBL/GenBank/DDBJ whole genome shotgun (WGS) entry which is preliminary data.</text>
</comment>
<accession>A0ABR3GAV8</accession>
<evidence type="ECO:0000313" key="1">
    <source>
        <dbReference type="EMBL" id="KAL0632920.1"/>
    </source>
</evidence>
<protein>
    <submittedName>
        <fullName evidence="1">Uncharacterized protein</fullName>
    </submittedName>
</protein>
<name>A0ABR3GAV8_9PEZI</name>
<gene>
    <name evidence="1" type="ORF">Q9L58_008202</name>
</gene>
<dbReference type="EMBL" id="JBBBZM010000144">
    <property type="protein sequence ID" value="KAL0632920.1"/>
    <property type="molecule type" value="Genomic_DNA"/>
</dbReference>
<evidence type="ECO:0000313" key="2">
    <source>
        <dbReference type="Proteomes" id="UP001447188"/>
    </source>
</evidence>
<dbReference type="Proteomes" id="UP001447188">
    <property type="component" value="Unassembled WGS sequence"/>
</dbReference>
<dbReference type="SUPFAM" id="SSF48403">
    <property type="entry name" value="Ankyrin repeat"/>
    <property type="match status" value="1"/>
</dbReference>
<keyword evidence="2" id="KW-1185">Reference proteome</keyword>
<dbReference type="InterPro" id="IPR036770">
    <property type="entry name" value="Ankyrin_rpt-contain_sf"/>
</dbReference>